<accession>A0A1H4DJE4</accession>
<keyword evidence="2" id="KW-1185">Reference proteome</keyword>
<dbReference type="PANTHER" id="PTHR12521">
    <property type="entry name" value="PROTEIN C6ORF130"/>
    <property type="match status" value="1"/>
</dbReference>
<dbReference type="GO" id="GO:0140291">
    <property type="term" value="P:peptidyl-glutamate ADP-deribosylation"/>
    <property type="evidence" value="ECO:0007669"/>
    <property type="project" value="TreeGrafter"/>
</dbReference>
<proteinExistence type="predicted"/>
<dbReference type="Proteomes" id="UP000199409">
    <property type="component" value="Unassembled WGS sequence"/>
</dbReference>
<dbReference type="STRING" id="37625.SAMN05660420_02985"/>
<dbReference type="Gene3D" id="3.40.220.10">
    <property type="entry name" value="Leucine Aminopeptidase, subunit E, domain 1"/>
    <property type="match status" value="1"/>
</dbReference>
<evidence type="ECO:0000313" key="2">
    <source>
        <dbReference type="Proteomes" id="UP000199409"/>
    </source>
</evidence>
<reference evidence="1 2" key="1">
    <citation type="submission" date="2016-10" db="EMBL/GenBank/DDBJ databases">
        <authorList>
            <person name="de Groot N.N."/>
        </authorList>
    </citation>
    <scope>NUCLEOTIDE SEQUENCE [LARGE SCALE GENOMIC DNA]</scope>
    <source>
        <strain evidence="1 2">DSM 7343</strain>
    </source>
</reference>
<dbReference type="SUPFAM" id="SSF52949">
    <property type="entry name" value="Macro domain-like"/>
    <property type="match status" value="1"/>
</dbReference>
<dbReference type="PANTHER" id="PTHR12521:SF0">
    <property type="entry name" value="ADP-RIBOSE GLYCOHYDROLASE OARD1"/>
    <property type="match status" value="1"/>
</dbReference>
<dbReference type="InterPro" id="IPR043472">
    <property type="entry name" value="Macro_dom-like"/>
</dbReference>
<dbReference type="AlphaFoldDB" id="A0A1H4DJE4"/>
<dbReference type="EMBL" id="FNQN01000010">
    <property type="protein sequence ID" value="SEA72666.1"/>
    <property type="molecule type" value="Genomic_DNA"/>
</dbReference>
<evidence type="ECO:0008006" key="3">
    <source>
        <dbReference type="Google" id="ProtNLM"/>
    </source>
</evidence>
<name>A0A1H4DJE4_9BACT</name>
<organism evidence="1 2">
    <name type="scientific">Desulfuromusa kysingii</name>
    <dbReference type="NCBI Taxonomy" id="37625"/>
    <lineage>
        <taxon>Bacteria</taxon>
        <taxon>Pseudomonadati</taxon>
        <taxon>Thermodesulfobacteriota</taxon>
        <taxon>Desulfuromonadia</taxon>
        <taxon>Desulfuromonadales</taxon>
        <taxon>Geopsychrobacteraceae</taxon>
        <taxon>Desulfuromusa</taxon>
    </lineage>
</organism>
<evidence type="ECO:0000313" key="1">
    <source>
        <dbReference type="EMBL" id="SEA72666.1"/>
    </source>
</evidence>
<sequence>MQKPQLLRGDLWEHHSNGAVVAITTGGLLLKDGRCSMPRGCARQAADRFPTLPYTLASQIRNFGMHVFDLGQRIVSFPVEDSPFENPSLQIIERSCRELVELVEFKQWPRIIVPRPGCGHGGLTWNEVKPILERYFDARFYIIQEGEKINGKTC</sequence>
<gene>
    <name evidence="1" type="ORF">SAMN05660420_02985</name>
</gene>
<dbReference type="InterPro" id="IPR050892">
    <property type="entry name" value="ADP-ribose_metab_enzymes"/>
</dbReference>
<dbReference type="OrthoDB" id="9780211at2"/>
<dbReference type="RefSeq" id="WP_092350259.1">
    <property type="nucleotide sequence ID" value="NZ_FNQN01000010.1"/>
</dbReference>
<protein>
    <recommendedName>
        <fullName evidence="3">O-acetyl-ADP-ribose deacetylase (Regulator of RNase III), contains Macro domain</fullName>
    </recommendedName>
</protein>